<dbReference type="AlphaFoldDB" id="A0A0R1VAM7"/>
<keyword evidence="2" id="KW-1185">Reference proteome</keyword>
<dbReference type="OrthoDB" id="2249736at2"/>
<dbReference type="PROSITE" id="PS51257">
    <property type="entry name" value="PROKAR_LIPOPROTEIN"/>
    <property type="match status" value="1"/>
</dbReference>
<sequence>MKKSQVILVLGITLALGLTGCGSNKANHQSKDKAALNAKMANDQSANTDSSSASSDLNRYNYHVPKKETQSKNYVKNGKLTKPHQFSYDRFGTKQQLAQPSISHVSAVVGQHNITYQILNVKVLKNSAKTAAAKQAVAQVLNLPNVPDTYYTFVINYKVTNERPVKIALNGVTSVKTNQGQTLQTSNQLTDSAAGQQIAAGQSRKFVMNGYLYHYANNPTTELSIAFGPAFNTKGKQIANAPDQLLHVKLS</sequence>
<name>A0A0R1VAM7_9LACO</name>
<evidence type="ECO:0000313" key="2">
    <source>
        <dbReference type="Proteomes" id="UP000051966"/>
    </source>
</evidence>
<evidence type="ECO:0008006" key="3">
    <source>
        <dbReference type="Google" id="ProtNLM"/>
    </source>
</evidence>
<dbReference type="Proteomes" id="UP000051966">
    <property type="component" value="Unassembled WGS sequence"/>
</dbReference>
<organism evidence="1 2">
    <name type="scientific">Lentilactobacillus farraginis DSM 18382 = JCM 14108</name>
    <dbReference type="NCBI Taxonomy" id="1423743"/>
    <lineage>
        <taxon>Bacteria</taxon>
        <taxon>Bacillati</taxon>
        <taxon>Bacillota</taxon>
        <taxon>Bacilli</taxon>
        <taxon>Lactobacillales</taxon>
        <taxon>Lactobacillaceae</taxon>
        <taxon>Lentilactobacillus</taxon>
    </lineage>
</organism>
<dbReference type="EMBL" id="AZFY01000155">
    <property type="protein sequence ID" value="KRM01083.1"/>
    <property type="molecule type" value="Genomic_DNA"/>
</dbReference>
<reference evidence="1 2" key="1">
    <citation type="journal article" date="2015" name="Genome Announc.">
        <title>Expanding the biotechnology potential of lactobacilli through comparative genomics of 213 strains and associated genera.</title>
        <authorList>
            <person name="Sun Z."/>
            <person name="Harris H.M."/>
            <person name="McCann A."/>
            <person name="Guo C."/>
            <person name="Argimon S."/>
            <person name="Zhang W."/>
            <person name="Yang X."/>
            <person name="Jeffery I.B."/>
            <person name="Cooney J.C."/>
            <person name="Kagawa T.F."/>
            <person name="Liu W."/>
            <person name="Song Y."/>
            <person name="Salvetti E."/>
            <person name="Wrobel A."/>
            <person name="Rasinkangas P."/>
            <person name="Parkhill J."/>
            <person name="Rea M.C."/>
            <person name="O'Sullivan O."/>
            <person name="Ritari J."/>
            <person name="Douillard F.P."/>
            <person name="Paul Ross R."/>
            <person name="Yang R."/>
            <person name="Briner A.E."/>
            <person name="Felis G.E."/>
            <person name="de Vos W.M."/>
            <person name="Barrangou R."/>
            <person name="Klaenhammer T.R."/>
            <person name="Caufield P.W."/>
            <person name="Cui Y."/>
            <person name="Zhang H."/>
            <person name="O'Toole P.W."/>
        </authorList>
    </citation>
    <scope>NUCLEOTIDE SEQUENCE [LARGE SCALE GENOMIC DNA]</scope>
    <source>
        <strain evidence="1 2">DSM 18382</strain>
    </source>
</reference>
<dbReference type="PATRIC" id="fig|1423743.5.peg.1961"/>
<proteinExistence type="predicted"/>
<protein>
    <recommendedName>
        <fullName evidence="3">Lipoprotein</fullName>
    </recommendedName>
</protein>
<accession>A0A0R1VAM7</accession>
<gene>
    <name evidence="1" type="ORF">FD41_GL001904</name>
</gene>
<dbReference type="RefSeq" id="WP_056984322.1">
    <property type="nucleotide sequence ID" value="NZ_AZFY01000155.1"/>
</dbReference>
<evidence type="ECO:0000313" key="1">
    <source>
        <dbReference type="EMBL" id="KRM01083.1"/>
    </source>
</evidence>
<comment type="caution">
    <text evidence="1">The sequence shown here is derived from an EMBL/GenBank/DDBJ whole genome shotgun (WGS) entry which is preliminary data.</text>
</comment>